<reference evidence="1 2" key="1">
    <citation type="submission" date="2020-02" db="EMBL/GenBank/DDBJ databases">
        <authorList>
            <person name="Gao J."/>
            <person name="Sun J."/>
        </authorList>
    </citation>
    <scope>NUCLEOTIDE SEQUENCE [LARGE SCALE GENOMIC DNA]</scope>
    <source>
        <strain evidence="1 2">7124</strain>
    </source>
</reference>
<keyword evidence="2" id="KW-1185">Reference proteome</keyword>
<dbReference type="InterPro" id="IPR036638">
    <property type="entry name" value="HLH_DNA-bd_sf"/>
</dbReference>
<name>A0A6M1PH64_9BACL</name>
<sequence>MFVLEEIILRIEELRLELNRLANCKLLSDPELIHVSQLLDDVLNQYHRMIQRRTTE</sequence>
<gene>
    <name evidence="1" type="ORF">G5B47_04745</name>
</gene>
<proteinExistence type="predicted"/>
<dbReference type="Proteomes" id="UP000480151">
    <property type="component" value="Unassembled WGS sequence"/>
</dbReference>
<dbReference type="InterPro" id="IPR018540">
    <property type="entry name" value="Spo0E-like"/>
</dbReference>
<dbReference type="AlphaFoldDB" id="A0A6M1PH64"/>
<dbReference type="InterPro" id="IPR037208">
    <property type="entry name" value="Spo0E-like_sf"/>
</dbReference>
<dbReference type="SUPFAM" id="SSF140500">
    <property type="entry name" value="BAS1536-like"/>
    <property type="match status" value="1"/>
</dbReference>
<comment type="caution">
    <text evidence="1">The sequence shown here is derived from an EMBL/GenBank/DDBJ whole genome shotgun (WGS) entry which is preliminary data.</text>
</comment>
<dbReference type="Gene3D" id="4.10.280.10">
    <property type="entry name" value="Helix-loop-helix DNA-binding domain"/>
    <property type="match status" value="1"/>
</dbReference>
<dbReference type="GO" id="GO:0046983">
    <property type="term" value="F:protein dimerization activity"/>
    <property type="evidence" value="ECO:0007669"/>
    <property type="project" value="InterPro"/>
</dbReference>
<protein>
    <submittedName>
        <fullName evidence="1">Aspartyl-phosphate phosphatase Spo0E family protein</fullName>
    </submittedName>
</protein>
<dbReference type="Pfam" id="PF09388">
    <property type="entry name" value="SpoOE-like"/>
    <property type="match status" value="1"/>
</dbReference>
<organism evidence="1 2">
    <name type="scientific">Paenibacillus apii</name>
    <dbReference type="NCBI Taxonomy" id="1850370"/>
    <lineage>
        <taxon>Bacteria</taxon>
        <taxon>Bacillati</taxon>
        <taxon>Bacillota</taxon>
        <taxon>Bacilli</taxon>
        <taxon>Bacillales</taxon>
        <taxon>Paenibacillaceae</taxon>
        <taxon>Paenibacillus</taxon>
    </lineage>
</organism>
<dbReference type="GO" id="GO:0043937">
    <property type="term" value="P:regulation of sporulation"/>
    <property type="evidence" value="ECO:0007669"/>
    <property type="project" value="InterPro"/>
</dbReference>
<evidence type="ECO:0000313" key="1">
    <source>
        <dbReference type="EMBL" id="NGM81718.1"/>
    </source>
</evidence>
<evidence type="ECO:0000313" key="2">
    <source>
        <dbReference type="Proteomes" id="UP000480151"/>
    </source>
</evidence>
<dbReference type="EMBL" id="JAAKGU010000001">
    <property type="protein sequence ID" value="NGM81718.1"/>
    <property type="molecule type" value="Genomic_DNA"/>
</dbReference>
<accession>A0A6M1PH64</accession>